<accession>A0A7S3B4Y1</accession>
<dbReference type="AlphaFoldDB" id="A0A7S3B4Y1"/>
<protein>
    <submittedName>
        <fullName evidence="1">Uncharacterized protein</fullName>
    </submittedName>
</protein>
<dbReference type="EMBL" id="HBHX01045928">
    <property type="protein sequence ID" value="CAE0125119.1"/>
    <property type="molecule type" value="Transcribed_RNA"/>
</dbReference>
<gene>
    <name evidence="1" type="ORF">HERI1096_LOCUS25409</name>
</gene>
<reference evidence="1" key="1">
    <citation type="submission" date="2021-01" db="EMBL/GenBank/DDBJ databases">
        <authorList>
            <person name="Corre E."/>
            <person name="Pelletier E."/>
            <person name="Niang G."/>
            <person name="Scheremetjew M."/>
            <person name="Finn R."/>
            <person name="Kale V."/>
            <person name="Holt S."/>
            <person name="Cochrane G."/>
            <person name="Meng A."/>
            <person name="Brown T."/>
            <person name="Cohen L."/>
        </authorList>
    </citation>
    <scope>NUCLEOTIDE SEQUENCE</scope>
    <source>
        <strain evidence="1">CCMP281</strain>
    </source>
</reference>
<proteinExistence type="predicted"/>
<evidence type="ECO:0000313" key="1">
    <source>
        <dbReference type="EMBL" id="CAE0125119.1"/>
    </source>
</evidence>
<organism evidence="1">
    <name type="scientific">Haptolina ericina</name>
    <dbReference type="NCBI Taxonomy" id="156174"/>
    <lineage>
        <taxon>Eukaryota</taxon>
        <taxon>Haptista</taxon>
        <taxon>Haptophyta</taxon>
        <taxon>Prymnesiophyceae</taxon>
        <taxon>Prymnesiales</taxon>
        <taxon>Prymnesiaceae</taxon>
        <taxon>Haptolina</taxon>
    </lineage>
</organism>
<sequence length="254" mass="29339">MHWERVVEQSGVHDDDHTPLRYHFGGPHGKEPRWFVLVQMFYNQNEVRKLLTASDVVLINYGLHYCQPARAGADTRCWQRYQQYVAELERLFISLQAHASQPGKVAIFQETSAQHFPQVPPGTLPPQDATGDWEMRYFFPRLGPRAPEQCRCSKIGAEPLRMQALRNVSARYPAVRVLPMHRLLAPRHQWHQQDCRARSEAWHRAEREGQARGGCDCTHYCYSPAFWKVYFRALLVELRAGLRFSSSAPANTGV</sequence>
<name>A0A7S3B4Y1_9EUKA</name>